<name>A0AAV7JV43_9METZ</name>
<dbReference type="Gene3D" id="3.30.160.60">
    <property type="entry name" value="Classic Zinc Finger"/>
    <property type="match status" value="2"/>
</dbReference>
<dbReference type="Proteomes" id="UP001165289">
    <property type="component" value="Unassembled WGS sequence"/>
</dbReference>
<comment type="caution">
    <text evidence="7">The sequence shown here is derived from an EMBL/GenBank/DDBJ whole genome shotgun (WGS) entry which is preliminary data.</text>
</comment>
<dbReference type="GO" id="GO:0005634">
    <property type="term" value="C:nucleus"/>
    <property type="evidence" value="ECO:0007669"/>
    <property type="project" value="TreeGrafter"/>
</dbReference>
<keyword evidence="2" id="KW-0677">Repeat</keyword>
<dbReference type="PROSITE" id="PS00028">
    <property type="entry name" value="ZINC_FINGER_C2H2_1"/>
    <property type="match status" value="3"/>
</dbReference>
<dbReference type="Pfam" id="PF00096">
    <property type="entry name" value="zf-C2H2"/>
    <property type="match status" value="1"/>
</dbReference>
<keyword evidence="4" id="KW-0862">Zinc</keyword>
<evidence type="ECO:0000256" key="3">
    <source>
        <dbReference type="ARBA" id="ARBA00022771"/>
    </source>
</evidence>
<feature type="domain" description="C2H2-type" evidence="6">
    <location>
        <begin position="350"/>
        <end position="375"/>
    </location>
</feature>
<dbReference type="GO" id="GO:0008270">
    <property type="term" value="F:zinc ion binding"/>
    <property type="evidence" value="ECO:0007669"/>
    <property type="project" value="UniProtKB-KW"/>
</dbReference>
<dbReference type="SUPFAM" id="SSF57667">
    <property type="entry name" value="beta-beta-alpha zinc fingers"/>
    <property type="match status" value="1"/>
</dbReference>
<evidence type="ECO:0000256" key="4">
    <source>
        <dbReference type="ARBA" id="ARBA00022833"/>
    </source>
</evidence>
<feature type="domain" description="C2H2-type" evidence="6">
    <location>
        <begin position="183"/>
        <end position="206"/>
    </location>
</feature>
<organism evidence="7 8">
    <name type="scientific">Oopsacas minuta</name>
    <dbReference type="NCBI Taxonomy" id="111878"/>
    <lineage>
        <taxon>Eukaryota</taxon>
        <taxon>Metazoa</taxon>
        <taxon>Porifera</taxon>
        <taxon>Hexactinellida</taxon>
        <taxon>Hexasterophora</taxon>
        <taxon>Lyssacinosida</taxon>
        <taxon>Leucopsacidae</taxon>
        <taxon>Oopsacas</taxon>
    </lineage>
</organism>
<dbReference type="InterPro" id="IPR013087">
    <property type="entry name" value="Znf_C2H2_type"/>
</dbReference>
<dbReference type="InterPro" id="IPR036236">
    <property type="entry name" value="Znf_C2H2_sf"/>
</dbReference>
<dbReference type="SMART" id="SM00355">
    <property type="entry name" value="ZnF_C2H2"/>
    <property type="match status" value="4"/>
</dbReference>
<evidence type="ECO:0000256" key="2">
    <source>
        <dbReference type="ARBA" id="ARBA00022737"/>
    </source>
</evidence>
<proteinExistence type="predicted"/>
<sequence>MEVKESLENNPQKVMNPLDLSLVPPAKTIYAEFVFKTPKKVPFDNHQRKTPIMCTEEIKYNRKSPIKPFPQLCLPKSIKDQMEKKGGRHILSISPEIYKPILPFPILNDTPITILKDVPDKLLGDENPFPIGHGKSEITGKKLNETGIVQIPKENKCETCGKVCKTPAALKSHLITHVDTKPYQCLQCQKYFKSENGVITHLNITHKMIGLRETGNVHQYFRKDLDEAGSSQDPQKSVKLKEVKRRVLADDISKEGATKRVRTNATGTSGNDIFSFYHGFPPAVKAAILADLAPEQSQEKKIIEKVADPLPIDHNRKFGDLNWPCKKCKAILAFKHTFTLHMSYFHSMQVVCDTCRRVYHDEDTLKQHINAVHVN</sequence>
<dbReference type="EMBL" id="JAKMXF010000299">
    <property type="protein sequence ID" value="KAI6652250.1"/>
    <property type="molecule type" value="Genomic_DNA"/>
</dbReference>
<protein>
    <recommendedName>
        <fullName evidence="6">C2H2-type domain-containing protein</fullName>
    </recommendedName>
</protein>
<dbReference type="PANTHER" id="PTHR24409:SF418">
    <property type="entry name" value="SI:CH73-221F6.1"/>
    <property type="match status" value="1"/>
</dbReference>
<gene>
    <name evidence="7" type="ORF">LOD99_7267</name>
</gene>
<feature type="domain" description="C2H2-type" evidence="6">
    <location>
        <begin position="155"/>
        <end position="182"/>
    </location>
</feature>
<evidence type="ECO:0000259" key="6">
    <source>
        <dbReference type="PROSITE" id="PS50157"/>
    </source>
</evidence>
<evidence type="ECO:0000256" key="1">
    <source>
        <dbReference type="ARBA" id="ARBA00022723"/>
    </source>
</evidence>
<accession>A0AAV7JV43</accession>
<dbReference type="PROSITE" id="PS50157">
    <property type="entry name" value="ZINC_FINGER_C2H2_2"/>
    <property type="match status" value="3"/>
</dbReference>
<dbReference type="GO" id="GO:0000977">
    <property type="term" value="F:RNA polymerase II transcription regulatory region sequence-specific DNA binding"/>
    <property type="evidence" value="ECO:0007669"/>
    <property type="project" value="TreeGrafter"/>
</dbReference>
<keyword evidence="1" id="KW-0479">Metal-binding</keyword>
<dbReference type="GO" id="GO:0000981">
    <property type="term" value="F:DNA-binding transcription factor activity, RNA polymerase II-specific"/>
    <property type="evidence" value="ECO:0007669"/>
    <property type="project" value="TreeGrafter"/>
</dbReference>
<evidence type="ECO:0000313" key="7">
    <source>
        <dbReference type="EMBL" id="KAI6652250.1"/>
    </source>
</evidence>
<keyword evidence="3 5" id="KW-0863">Zinc-finger</keyword>
<dbReference type="AlphaFoldDB" id="A0AAV7JV43"/>
<reference evidence="7 8" key="1">
    <citation type="journal article" date="2023" name="BMC Biol.">
        <title>The compact genome of the sponge Oopsacas minuta (Hexactinellida) is lacking key metazoan core genes.</title>
        <authorList>
            <person name="Santini S."/>
            <person name="Schenkelaars Q."/>
            <person name="Jourda C."/>
            <person name="Duchesne M."/>
            <person name="Belahbib H."/>
            <person name="Rocher C."/>
            <person name="Selva M."/>
            <person name="Riesgo A."/>
            <person name="Vervoort M."/>
            <person name="Leys S.P."/>
            <person name="Kodjabachian L."/>
            <person name="Le Bivic A."/>
            <person name="Borchiellini C."/>
            <person name="Claverie J.M."/>
            <person name="Renard E."/>
        </authorList>
    </citation>
    <scope>NUCLEOTIDE SEQUENCE [LARGE SCALE GENOMIC DNA]</scope>
    <source>
        <strain evidence="7">SPO-2</strain>
    </source>
</reference>
<keyword evidence="8" id="KW-1185">Reference proteome</keyword>
<evidence type="ECO:0000313" key="8">
    <source>
        <dbReference type="Proteomes" id="UP001165289"/>
    </source>
</evidence>
<dbReference type="PANTHER" id="PTHR24409">
    <property type="entry name" value="ZINC FINGER PROTEIN 142"/>
    <property type="match status" value="1"/>
</dbReference>
<evidence type="ECO:0000256" key="5">
    <source>
        <dbReference type="PROSITE-ProRule" id="PRU00042"/>
    </source>
</evidence>